<evidence type="ECO:0000313" key="6">
    <source>
        <dbReference type="EMBL" id="MFC4621094.1"/>
    </source>
</evidence>
<dbReference type="PANTHER" id="PTHR30537:SF21">
    <property type="entry name" value="HTH-TYPE TRANSCRIPTIONAL REGULATOR SINR-RELATED"/>
    <property type="match status" value="1"/>
</dbReference>
<evidence type="ECO:0000256" key="3">
    <source>
        <dbReference type="ARBA" id="ARBA00023125"/>
    </source>
</evidence>
<dbReference type="Pfam" id="PF03466">
    <property type="entry name" value="LysR_substrate"/>
    <property type="match status" value="1"/>
</dbReference>
<accession>A0ABV9GVC1</accession>
<dbReference type="SUPFAM" id="SSF53850">
    <property type="entry name" value="Periplasmic binding protein-like II"/>
    <property type="match status" value="1"/>
</dbReference>
<comment type="caution">
    <text evidence="6">The sequence shown here is derived from an EMBL/GenBank/DDBJ whole genome shotgun (WGS) entry which is preliminary data.</text>
</comment>
<keyword evidence="2" id="KW-0805">Transcription regulation</keyword>
<dbReference type="InterPro" id="IPR058163">
    <property type="entry name" value="LysR-type_TF_proteobact-type"/>
</dbReference>
<keyword evidence="3" id="KW-0238">DNA-binding</keyword>
<dbReference type="InterPro" id="IPR036388">
    <property type="entry name" value="WH-like_DNA-bd_sf"/>
</dbReference>
<dbReference type="InterPro" id="IPR005119">
    <property type="entry name" value="LysR_subst-bd"/>
</dbReference>
<dbReference type="Gene3D" id="1.10.10.10">
    <property type="entry name" value="Winged helix-like DNA-binding domain superfamily/Winged helix DNA-binding domain"/>
    <property type="match status" value="1"/>
</dbReference>
<dbReference type="PANTHER" id="PTHR30537">
    <property type="entry name" value="HTH-TYPE TRANSCRIPTIONAL REGULATOR"/>
    <property type="match status" value="1"/>
</dbReference>
<proteinExistence type="inferred from homology"/>
<protein>
    <submittedName>
        <fullName evidence="6">LysR family transcriptional regulator</fullName>
    </submittedName>
</protein>
<keyword evidence="4" id="KW-0804">Transcription</keyword>
<evidence type="ECO:0000256" key="4">
    <source>
        <dbReference type="ARBA" id="ARBA00023163"/>
    </source>
</evidence>
<dbReference type="Gene3D" id="3.40.190.290">
    <property type="match status" value="1"/>
</dbReference>
<gene>
    <name evidence="6" type="ORF">ACFO3A_02540</name>
</gene>
<dbReference type="EMBL" id="JBHSEW010000002">
    <property type="protein sequence ID" value="MFC4621094.1"/>
    <property type="molecule type" value="Genomic_DNA"/>
</dbReference>
<reference evidence="7" key="1">
    <citation type="journal article" date="2019" name="Int. J. Syst. Evol. Microbiol.">
        <title>The Global Catalogue of Microorganisms (GCM) 10K type strain sequencing project: providing services to taxonomists for standard genome sequencing and annotation.</title>
        <authorList>
            <consortium name="The Broad Institute Genomics Platform"/>
            <consortium name="The Broad Institute Genome Sequencing Center for Infectious Disease"/>
            <person name="Wu L."/>
            <person name="Ma J."/>
        </authorList>
    </citation>
    <scope>NUCLEOTIDE SEQUENCE [LARGE SCALE GENOMIC DNA]</scope>
    <source>
        <strain evidence="7">JCM 11650</strain>
    </source>
</reference>
<keyword evidence="7" id="KW-1185">Reference proteome</keyword>
<evidence type="ECO:0000256" key="2">
    <source>
        <dbReference type="ARBA" id="ARBA00023015"/>
    </source>
</evidence>
<sequence length="315" mass="34185">MKIENLLDVQLALHIARHGSITAAAHALGLSPQTASAALKRLEGQLGTRLFERSTRNVRPTPAGQGWLGQMQRALELMDEAEAQLDSEHAALRGPVRLAAPSDLARQVLLPLLDDFLARHPGVQLSLAVGDQPRNVLHDAVDVAIRYGELADSRLVARHLADARPLACAAPDYLARHGTPQHPQDLLQHNCLTSQRSGRLHAVWRFERGGQWQEVRVQGNRSTDDASLARQWAVAGHGIALKSHIDLQADLRAGRLVPLLPGWRTAPYPLHALLPSSRFVPRRVRALVEHLAQALQGIGAAFPGSTAGTAIILPP</sequence>
<evidence type="ECO:0000313" key="7">
    <source>
        <dbReference type="Proteomes" id="UP001595967"/>
    </source>
</evidence>
<dbReference type="Proteomes" id="UP001595967">
    <property type="component" value="Unassembled WGS sequence"/>
</dbReference>
<organism evidence="6 7">
    <name type="scientific">Comamonas nitrativorans</name>
    <dbReference type="NCBI Taxonomy" id="108437"/>
    <lineage>
        <taxon>Bacteria</taxon>
        <taxon>Pseudomonadati</taxon>
        <taxon>Pseudomonadota</taxon>
        <taxon>Betaproteobacteria</taxon>
        <taxon>Burkholderiales</taxon>
        <taxon>Comamonadaceae</taxon>
        <taxon>Comamonas</taxon>
    </lineage>
</organism>
<comment type="similarity">
    <text evidence="1">Belongs to the LysR transcriptional regulatory family.</text>
</comment>
<dbReference type="RefSeq" id="WP_377723721.1">
    <property type="nucleotide sequence ID" value="NZ_JBHSEW010000002.1"/>
</dbReference>
<feature type="domain" description="HTH lysR-type" evidence="5">
    <location>
        <begin position="1"/>
        <end position="61"/>
    </location>
</feature>
<evidence type="ECO:0000256" key="1">
    <source>
        <dbReference type="ARBA" id="ARBA00009437"/>
    </source>
</evidence>
<dbReference type="PROSITE" id="PS50931">
    <property type="entry name" value="HTH_LYSR"/>
    <property type="match status" value="1"/>
</dbReference>
<dbReference type="CDD" id="cd08422">
    <property type="entry name" value="PBP2_CrgA_like"/>
    <property type="match status" value="1"/>
</dbReference>
<evidence type="ECO:0000259" key="5">
    <source>
        <dbReference type="PROSITE" id="PS50931"/>
    </source>
</evidence>
<dbReference type="InterPro" id="IPR036390">
    <property type="entry name" value="WH_DNA-bd_sf"/>
</dbReference>
<dbReference type="InterPro" id="IPR000847">
    <property type="entry name" value="LysR_HTH_N"/>
</dbReference>
<name>A0ABV9GVC1_9BURK</name>
<dbReference type="Pfam" id="PF00126">
    <property type="entry name" value="HTH_1"/>
    <property type="match status" value="1"/>
</dbReference>
<dbReference type="SUPFAM" id="SSF46785">
    <property type="entry name" value="Winged helix' DNA-binding domain"/>
    <property type="match status" value="1"/>
</dbReference>